<dbReference type="InterPro" id="IPR007051">
    <property type="entry name" value="CHORD_dom"/>
</dbReference>
<dbReference type="STRING" id="644358.A0A0C4DTC6"/>
<reference evidence="8" key="5">
    <citation type="submission" date="2015-06" db="UniProtKB">
        <authorList>
            <consortium name="EnsemblFungi"/>
        </authorList>
    </citation>
    <scope>IDENTIFICATION</scope>
    <source>
        <strain evidence="8">ATCC 64411</strain>
    </source>
</reference>
<dbReference type="SUPFAM" id="SSF49764">
    <property type="entry name" value="HSP20-like chaperones"/>
    <property type="match status" value="1"/>
</dbReference>
<evidence type="ECO:0000259" key="6">
    <source>
        <dbReference type="PROSITE" id="PS51401"/>
    </source>
</evidence>
<dbReference type="GO" id="GO:0046872">
    <property type="term" value="F:metal ion binding"/>
    <property type="evidence" value="ECO:0007669"/>
    <property type="project" value="UniProtKB-KW"/>
</dbReference>
<dbReference type="PANTHER" id="PTHR46983">
    <property type="entry name" value="CYSTEINE AND HISTIDINE-RICH DOMAIN-CONTAINING PROTEIN 1"/>
    <property type="match status" value="1"/>
</dbReference>
<feature type="domain" description="CHORD" evidence="6">
    <location>
        <begin position="132"/>
        <end position="193"/>
    </location>
</feature>
<feature type="domain" description="CS" evidence="5">
    <location>
        <begin position="226"/>
        <end position="315"/>
    </location>
</feature>
<feature type="compositionally biased region" description="Gly residues" evidence="4">
    <location>
        <begin position="206"/>
        <end position="217"/>
    </location>
</feature>
<dbReference type="eggNOG" id="KOG1667">
    <property type="taxonomic scope" value="Eukaryota"/>
</dbReference>
<proteinExistence type="predicted"/>
<dbReference type="PROSITE" id="PS51401">
    <property type="entry name" value="CHORD"/>
    <property type="match status" value="2"/>
</dbReference>
<dbReference type="Gene3D" id="2.60.40.790">
    <property type="match status" value="1"/>
</dbReference>
<evidence type="ECO:0000313" key="8">
    <source>
        <dbReference type="EnsemblFungi" id="MAPG_03190T0"/>
    </source>
</evidence>
<dbReference type="Gene3D" id="4.10.1130.20">
    <property type="match status" value="2"/>
</dbReference>
<dbReference type="InterPro" id="IPR008978">
    <property type="entry name" value="HSP20-like_chaperone"/>
</dbReference>
<reference evidence="9" key="1">
    <citation type="submission" date="2010-05" db="EMBL/GenBank/DDBJ databases">
        <title>The genome sequence of Magnaporthe poae strain ATCC 64411.</title>
        <authorList>
            <person name="Ma L.-J."/>
            <person name="Dead R."/>
            <person name="Young S."/>
            <person name="Zeng Q."/>
            <person name="Koehrsen M."/>
            <person name="Alvarado L."/>
            <person name="Berlin A."/>
            <person name="Chapman S.B."/>
            <person name="Chen Z."/>
            <person name="Freedman E."/>
            <person name="Gellesch M."/>
            <person name="Goldberg J."/>
            <person name="Griggs A."/>
            <person name="Gujja S."/>
            <person name="Heilman E.R."/>
            <person name="Heiman D."/>
            <person name="Hepburn T."/>
            <person name="Howarth C."/>
            <person name="Jen D."/>
            <person name="Larson L."/>
            <person name="Mehta T."/>
            <person name="Neiman D."/>
            <person name="Pearson M."/>
            <person name="Roberts A."/>
            <person name="Saif S."/>
            <person name="Shea T."/>
            <person name="Shenoy N."/>
            <person name="Sisk P."/>
            <person name="Stolte C."/>
            <person name="Sykes S."/>
            <person name="Walk T."/>
            <person name="White J."/>
            <person name="Yandava C."/>
            <person name="Haas B."/>
            <person name="Nusbaum C."/>
            <person name="Birren B."/>
        </authorList>
    </citation>
    <scope>NUCLEOTIDE SEQUENCE [LARGE SCALE GENOMIC DNA]</scope>
    <source>
        <strain evidence="9">ATCC 64411 / 73-15</strain>
    </source>
</reference>
<name>A0A0C4DTC6_MAGP6</name>
<evidence type="ECO:0000313" key="7">
    <source>
        <dbReference type="EMBL" id="KLU84145.1"/>
    </source>
</evidence>
<dbReference type="AlphaFoldDB" id="A0A0C4DTC6"/>
<dbReference type="Pfam" id="PF04968">
    <property type="entry name" value="CHORD"/>
    <property type="match status" value="2"/>
</dbReference>
<keyword evidence="9" id="KW-1185">Reference proteome</keyword>
<dbReference type="Proteomes" id="UP000011715">
    <property type="component" value="Unassembled WGS sequence"/>
</dbReference>
<dbReference type="OrthoDB" id="3537340at2759"/>
<dbReference type="CDD" id="cd06466">
    <property type="entry name" value="p23_CS_SGT1_like"/>
    <property type="match status" value="1"/>
</dbReference>
<evidence type="ECO:0000256" key="2">
    <source>
        <dbReference type="ARBA" id="ARBA00022737"/>
    </source>
</evidence>
<evidence type="ECO:0000313" key="9">
    <source>
        <dbReference type="Proteomes" id="UP000011715"/>
    </source>
</evidence>
<dbReference type="OMA" id="KGYTCCK"/>
<dbReference type="VEuPathDB" id="FungiDB:MAPG_03190"/>
<evidence type="ECO:0000256" key="1">
    <source>
        <dbReference type="ARBA" id="ARBA00022723"/>
    </source>
</evidence>
<dbReference type="PROSITE" id="PS51203">
    <property type="entry name" value="CS"/>
    <property type="match status" value="1"/>
</dbReference>
<feature type="region of interest" description="Disordered" evidence="4">
    <location>
        <begin position="55"/>
        <end position="128"/>
    </location>
</feature>
<dbReference type="EMBL" id="GL876967">
    <property type="protein sequence ID" value="KLU84145.1"/>
    <property type="molecule type" value="Genomic_DNA"/>
</dbReference>
<feature type="region of interest" description="Disordered" evidence="4">
    <location>
        <begin position="198"/>
        <end position="223"/>
    </location>
</feature>
<dbReference type="InterPro" id="IPR007052">
    <property type="entry name" value="CS_dom"/>
</dbReference>
<dbReference type="EMBL" id="ADBL01000775">
    <property type="status" value="NOT_ANNOTATED_CDS"/>
    <property type="molecule type" value="Genomic_DNA"/>
</dbReference>
<protein>
    <submittedName>
        <fullName evidence="7">CORD and CS domain-containing protein</fullName>
    </submittedName>
</protein>
<keyword evidence="3" id="KW-0862">Zinc</keyword>
<reference evidence="7" key="3">
    <citation type="submission" date="2011-03" db="EMBL/GenBank/DDBJ databases">
        <title>Annotation of Magnaporthe poae ATCC 64411.</title>
        <authorList>
            <person name="Ma L.-J."/>
            <person name="Dead R."/>
            <person name="Young S.K."/>
            <person name="Zeng Q."/>
            <person name="Gargeya S."/>
            <person name="Fitzgerald M."/>
            <person name="Haas B."/>
            <person name="Abouelleil A."/>
            <person name="Alvarado L."/>
            <person name="Arachchi H.M."/>
            <person name="Berlin A."/>
            <person name="Brown A."/>
            <person name="Chapman S.B."/>
            <person name="Chen Z."/>
            <person name="Dunbar C."/>
            <person name="Freedman E."/>
            <person name="Gearin G."/>
            <person name="Gellesch M."/>
            <person name="Goldberg J."/>
            <person name="Griggs A."/>
            <person name="Gujja S."/>
            <person name="Heiman D."/>
            <person name="Howarth C."/>
            <person name="Larson L."/>
            <person name="Lui A."/>
            <person name="MacDonald P.J.P."/>
            <person name="Mehta T."/>
            <person name="Montmayeur A."/>
            <person name="Murphy C."/>
            <person name="Neiman D."/>
            <person name="Pearson M."/>
            <person name="Priest M."/>
            <person name="Roberts A."/>
            <person name="Saif S."/>
            <person name="Shea T."/>
            <person name="Shenoy N."/>
            <person name="Sisk P."/>
            <person name="Stolte C."/>
            <person name="Sykes S."/>
            <person name="Yandava C."/>
            <person name="Wortman J."/>
            <person name="Nusbaum C."/>
            <person name="Birren B."/>
        </authorList>
    </citation>
    <scope>NUCLEOTIDE SEQUENCE</scope>
    <source>
        <strain evidence="7">ATCC 64411</strain>
    </source>
</reference>
<accession>A0A0C4DTC6</accession>
<dbReference type="InterPro" id="IPR039790">
    <property type="entry name" value="CHRD1"/>
</dbReference>
<feature type="compositionally biased region" description="Basic and acidic residues" evidence="4">
    <location>
        <begin position="59"/>
        <end position="77"/>
    </location>
</feature>
<evidence type="ECO:0000256" key="4">
    <source>
        <dbReference type="SAM" id="MobiDB-lite"/>
    </source>
</evidence>
<keyword evidence="2" id="KW-0677">Repeat</keyword>
<dbReference type="EnsemblFungi" id="MAPG_03190T0">
    <property type="protein sequence ID" value="MAPG_03190T0"/>
    <property type="gene ID" value="MAPG_03190"/>
</dbReference>
<feature type="compositionally biased region" description="Low complexity" evidence="4">
    <location>
        <begin position="89"/>
        <end position="107"/>
    </location>
</feature>
<evidence type="ECO:0000259" key="5">
    <source>
        <dbReference type="PROSITE" id="PS51203"/>
    </source>
</evidence>
<reference evidence="7" key="2">
    <citation type="submission" date="2010-05" db="EMBL/GenBank/DDBJ databases">
        <title>The Genome Sequence of Magnaporthe poae strain ATCC 64411.</title>
        <authorList>
            <consortium name="The Broad Institute Genome Sequencing Platform"/>
            <consortium name="Broad Institute Genome Sequencing Center for Infectious Disease"/>
            <person name="Ma L.-J."/>
            <person name="Dead R."/>
            <person name="Young S."/>
            <person name="Zeng Q."/>
            <person name="Koehrsen M."/>
            <person name="Alvarado L."/>
            <person name="Berlin A."/>
            <person name="Chapman S.B."/>
            <person name="Chen Z."/>
            <person name="Freedman E."/>
            <person name="Gellesch M."/>
            <person name="Goldberg J."/>
            <person name="Griggs A."/>
            <person name="Gujja S."/>
            <person name="Heilman E.R."/>
            <person name="Heiman D."/>
            <person name="Hepburn T."/>
            <person name="Howarth C."/>
            <person name="Jen D."/>
            <person name="Larson L."/>
            <person name="Mehta T."/>
            <person name="Neiman D."/>
            <person name="Pearson M."/>
            <person name="Roberts A."/>
            <person name="Saif S."/>
            <person name="Shea T."/>
            <person name="Shenoy N."/>
            <person name="Sisk P."/>
            <person name="Stolte C."/>
            <person name="Sykes S."/>
            <person name="Walk T."/>
            <person name="White J."/>
            <person name="Yandava C."/>
            <person name="Haas B."/>
            <person name="Nusbaum C."/>
            <person name="Birren B."/>
        </authorList>
    </citation>
    <scope>NUCLEOTIDE SEQUENCE</scope>
    <source>
        <strain evidence="7">ATCC 64411</strain>
    </source>
</reference>
<reference evidence="8" key="4">
    <citation type="journal article" date="2015" name="G3 (Bethesda)">
        <title>Genome sequences of three phytopathogenic species of the Magnaporthaceae family of fungi.</title>
        <authorList>
            <person name="Okagaki L.H."/>
            <person name="Nunes C.C."/>
            <person name="Sailsbery J."/>
            <person name="Clay B."/>
            <person name="Brown D."/>
            <person name="John T."/>
            <person name="Oh Y."/>
            <person name="Young N."/>
            <person name="Fitzgerald M."/>
            <person name="Haas B.J."/>
            <person name="Zeng Q."/>
            <person name="Young S."/>
            <person name="Adiconis X."/>
            <person name="Fan L."/>
            <person name="Levin J.Z."/>
            <person name="Mitchell T.K."/>
            <person name="Okubara P.A."/>
            <person name="Farman M.L."/>
            <person name="Kohn L.M."/>
            <person name="Birren B."/>
            <person name="Ma L.-J."/>
            <person name="Dean R.A."/>
        </authorList>
    </citation>
    <scope>NUCLEOTIDE SEQUENCE</scope>
    <source>
        <strain evidence="8">ATCC 64411 / 73-15</strain>
    </source>
</reference>
<dbReference type="PANTHER" id="PTHR46983:SF3">
    <property type="entry name" value="CHPADIPLOID STATE MAINTENANCE PROTEIN CHPA"/>
    <property type="match status" value="1"/>
</dbReference>
<dbReference type="Pfam" id="PF04969">
    <property type="entry name" value="CS"/>
    <property type="match status" value="1"/>
</dbReference>
<keyword evidence="1" id="KW-0479">Metal-binding</keyword>
<sequence>MAQKCVHQGCGKSYNEGEEDGCLYHPGPPVFHEGQKGWKCCKPRVLTFEEFMSIPPCTEGRHSTTDHPPKIEKKEAPADADAPVLSTNPTVPRLPVAAAAAAAAEATPAPPPPPPESEDDDPSLEIPDGKVCRRKACGALYSKGGSRDGEKCVHHPGAPIFHEGSKGYSCCKRRVLEFDQFMKIEGCETKPRHLFIGSGKKKGKAGATGGGTTGGGGEDGEELLEPSSVRHDYYQTATTVIASFFLKKIDKDRAKVSFETQSILLDLPTAAATRYRTEVPLFAPISPDKCTFKILGTKLEVSLAKADVASWPVLRSDDRHTGEILQIGRAGSVQ</sequence>
<feature type="domain" description="CHORD" evidence="6">
    <location>
        <begin position="5"/>
        <end position="62"/>
    </location>
</feature>
<gene>
    <name evidence="7" type="ORF">MAPG_03190</name>
</gene>
<evidence type="ECO:0000256" key="3">
    <source>
        <dbReference type="ARBA" id="ARBA00022833"/>
    </source>
</evidence>
<organism evidence="8 9">
    <name type="scientific">Magnaporthiopsis poae (strain ATCC 64411 / 73-15)</name>
    <name type="common">Kentucky bluegrass fungus</name>
    <name type="synonym">Magnaporthe poae</name>
    <dbReference type="NCBI Taxonomy" id="644358"/>
    <lineage>
        <taxon>Eukaryota</taxon>
        <taxon>Fungi</taxon>
        <taxon>Dikarya</taxon>
        <taxon>Ascomycota</taxon>
        <taxon>Pezizomycotina</taxon>
        <taxon>Sordariomycetes</taxon>
        <taxon>Sordariomycetidae</taxon>
        <taxon>Magnaporthales</taxon>
        <taxon>Magnaporthaceae</taxon>
        <taxon>Magnaporthiopsis</taxon>
    </lineage>
</organism>